<dbReference type="EMBL" id="JAFBCV010000006">
    <property type="protein sequence ID" value="MBM7838904.1"/>
    <property type="molecule type" value="Genomic_DNA"/>
</dbReference>
<protein>
    <submittedName>
        <fullName evidence="2">Uncharacterized SAM-binding protein YcdF (DUF218 family)</fullName>
    </submittedName>
</protein>
<dbReference type="Pfam" id="PF02698">
    <property type="entry name" value="DUF218"/>
    <property type="match status" value="1"/>
</dbReference>
<sequence>MNTIFQSITDFIYAETQIERSDIIIIPGSSRTELIKEAALLYHDGFAPYILITGGPNSKLSQTEAKYLKEIGLSLGVPETAIFIEECASNTYENAKNALISLKEKKLAYSKIILVTKPSHARRVLLTFSMVSEKTTFFIRPATGQSTIAKNNWFLTSEGRDVTFSEVKKIGMYFPVIIRDHTKNLPPINKVGDSNI</sequence>
<evidence type="ECO:0000313" key="2">
    <source>
        <dbReference type="EMBL" id="MBM7838904.1"/>
    </source>
</evidence>
<accession>A0ABS2STV4</accession>
<feature type="domain" description="DUF218" evidence="1">
    <location>
        <begin position="22"/>
        <end position="136"/>
    </location>
</feature>
<proteinExistence type="predicted"/>
<dbReference type="PANTHER" id="PTHR30336:SF20">
    <property type="entry name" value="DUF218 DOMAIN-CONTAINING PROTEIN"/>
    <property type="match status" value="1"/>
</dbReference>
<gene>
    <name evidence="2" type="ORF">JOC54_002174</name>
</gene>
<keyword evidence="3" id="KW-1185">Reference proteome</keyword>
<organism evidence="2 3">
    <name type="scientific">Shouchella xiaoxiensis</name>
    <dbReference type="NCBI Taxonomy" id="766895"/>
    <lineage>
        <taxon>Bacteria</taxon>
        <taxon>Bacillati</taxon>
        <taxon>Bacillota</taxon>
        <taxon>Bacilli</taxon>
        <taxon>Bacillales</taxon>
        <taxon>Bacillaceae</taxon>
        <taxon>Shouchella</taxon>
    </lineage>
</organism>
<name>A0ABS2STV4_9BACI</name>
<dbReference type="InterPro" id="IPR003848">
    <property type="entry name" value="DUF218"/>
</dbReference>
<evidence type="ECO:0000313" key="3">
    <source>
        <dbReference type="Proteomes" id="UP001179280"/>
    </source>
</evidence>
<dbReference type="Proteomes" id="UP001179280">
    <property type="component" value="Unassembled WGS sequence"/>
</dbReference>
<dbReference type="CDD" id="cd06259">
    <property type="entry name" value="YdcF-like"/>
    <property type="match status" value="1"/>
</dbReference>
<dbReference type="RefSeq" id="WP_204466275.1">
    <property type="nucleotide sequence ID" value="NZ_JAFBCV010000006.1"/>
</dbReference>
<dbReference type="Gene3D" id="3.40.50.620">
    <property type="entry name" value="HUPs"/>
    <property type="match status" value="1"/>
</dbReference>
<dbReference type="InterPro" id="IPR051599">
    <property type="entry name" value="Cell_Envelope_Assoc"/>
</dbReference>
<reference evidence="2" key="1">
    <citation type="submission" date="2021-01" db="EMBL/GenBank/DDBJ databases">
        <title>Genomic Encyclopedia of Type Strains, Phase IV (KMG-IV): sequencing the most valuable type-strain genomes for metagenomic binning, comparative biology and taxonomic classification.</title>
        <authorList>
            <person name="Goeker M."/>
        </authorList>
    </citation>
    <scope>NUCLEOTIDE SEQUENCE</scope>
    <source>
        <strain evidence="2">DSM 21943</strain>
    </source>
</reference>
<dbReference type="PANTHER" id="PTHR30336">
    <property type="entry name" value="INNER MEMBRANE PROTEIN, PROBABLE PERMEASE"/>
    <property type="match status" value="1"/>
</dbReference>
<evidence type="ECO:0000259" key="1">
    <source>
        <dbReference type="Pfam" id="PF02698"/>
    </source>
</evidence>
<comment type="caution">
    <text evidence="2">The sequence shown here is derived from an EMBL/GenBank/DDBJ whole genome shotgun (WGS) entry which is preliminary data.</text>
</comment>
<dbReference type="InterPro" id="IPR014729">
    <property type="entry name" value="Rossmann-like_a/b/a_fold"/>
</dbReference>